<comment type="caution">
    <text evidence="2">The sequence shown here is derived from an EMBL/GenBank/DDBJ whole genome shotgun (WGS) entry which is preliminary data.</text>
</comment>
<gene>
    <name evidence="2" type="ORF">EZS28_019590</name>
</gene>
<proteinExistence type="predicted"/>
<dbReference type="AlphaFoldDB" id="A0A5J4VRE4"/>
<accession>A0A5J4VRE4</accession>
<name>A0A5J4VRE4_9EUKA</name>
<feature type="compositionally biased region" description="Acidic residues" evidence="1">
    <location>
        <begin position="26"/>
        <end position="38"/>
    </location>
</feature>
<dbReference type="EMBL" id="SNRW01005532">
    <property type="protein sequence ID" value="KAA6384883.1"/>
    <property type="molecule type" value="Genomic_DNA"/>
</dbReference>
<dbReference type="Proteomes" id="UP000324800">
    <property type="component" value="Unassembled WGS sequence"/>
</dbReference>
<sequence length="140" mass="16584">MGDNDLQNQVEIQNEQQMEEDLYEEIEYEEEEEVEQEIEQEKRVPITEPNSIQNGKEIDKDKEEPLDDLGIPPRNCVSPSLVNPFLPPIKPVLWTRLLNDWQIDWRKQLEQDCPLSEEYIPLLKQDSGSKYYNIQQEPDV</sequence>
<feature type="region of interest" description="Disordered" evidence="1">
    <location>
        <begin position="26"/>
        <end position="72"/>
    </location>
</feature>
<evidence type="ECO:0000313" key="3">
    <source>
        <dbReference type="Proteomes" id="UP000324800"/>
    </source>
</evidence>
<protein>
    <submittedName>
        <fullName evidence="2">Uncharacterized protein</fullName>
    </submittedName>
</protein>
<organism evidence="2 3">
    <name type="scientific">Streblomastix strix</name>
    <dbReference type="NCBI Taxonomy" id="222440"/>
    <lineage>
        <taxon>Eukaryota</taxon>
        <taxon>Metamonada</taxon>
        <taxon>Preaxostyla</taxon>
        <taxon>Oxymonadida</taxon>
        <taxon>Streblomastigidae</taxon>
        <taxon>Streblomastix</taxon>
    </lineage>
</organism>
<evidence type="ECO:0000313" key="2">
    <source>
        <dbReference type="EMBL" id="KAA6384883.1"/>
    </source>
</evidence>
<evidence type="ECO:0000256" key="1">
    <source>
        <dbReference type="SAM" id="MobiDB-lite"/>
    </source>
</evidence>
<reference evidence="2 3" key="1">
    <citation type="submission" date="2019-03" db="EMBL/GenBank/DDBJ databases">
        <title>Single cell metagenomics reveals metabolic interactions within the superorganism composed of flagellate Streblomastix strix and complex community of Bacteroidetes bacteria on its surface.</title>
        <authorList>
            <person name="Treitli S.C."/>
            <person name="Kolisko M."/>
            <person name="Husnik F."/>
            <person name="Keeling P."/>
            <person name="Hampl V."/>
        </authorList>
    </citation>
    <scope>NUCLEOTIDE SEQUENCE [LARGE SCALE GENOMIC DNA]</scope>
    <source>
        <strain evidence="2">ST1C</strain>
    </source>
</reference>